<reference evidence="1 2" key="1">
    <citation type="submission" date="2017-09" db="EMBL/GenBank/DDBJ databases">
        <title>Large-scale bioinformatics analysis of Bacillus genomes uncovers conserved roles of natural products in bacterial physiology.</title>
        <authorList>
            <consortium name="Agbiome Team Llc"/>
            <person name="Bleich R.M."/>
            <person name="Grubbs K.J."/>
            <person name="Santa Maria K.C."/>
            <person name="Allen S.E."/>
            <person name="Farag S."/>
            <person name="Shank E.A."/>
            <person name="Bowers A."/>
        </authorList>
    </citation>
    <scope>NUCLEOTIDE SEQUENCE [LARGE SCALE GENOMIC DNA]</scope>
    <source>
        <strain evidence="1 2">AFS089089</strain>
    </source>
</reference>
<accession>A0A9X6TGA8</accession>
<comment type="caution">
    <text evidence="1">The sequence shown here is derived from an EMBL/GenBank/DDBJ whole genome shotgun (WGS) entry which is preliminary data.</text>
</comment>
<protein>
    <submittedName>
        <fullName evidence="1">Uncharacterized protein</fullName>
    </submittedName>
</protein>
<name>A0A9X6TGA8_BACTU</name>
<dbReference type="EMBL" id="NVNL01000127">
    <property type="protein sequence ID" value="PEA85855.1"/>
    <property type="molecule type" value="Genomic_DNA"/>
</dbReference>
<gene>
    <name evidence="1" type="ORF">CON71_33330</name>
</gene>
<sequence length="287" mass="29662">MASNADFGCAGGCGSITPGGSPAILSTIVRNGATISLQGGSNILLASNHTYFVEYNAEFGLPAPNQVVSVSLRLNGRTVPGSQTTSFPSESGNLVTGVSGGAIFNTPASSNPSIMQLFVFPPSGVNGVNFNSANIRISDLSDTGNLPITKNNAAVAGYGYVNVEFDKPVPFVEDEVNNGSGIIFSSVNPTYIELAPNATYFASYNFIECPLEANLPVLVQLTLNDVPLEQSLSVAPPLTDGTSRSGGAGSAVFNTGAGPNYLKLVNKTLKEIKFVAANINIMQIGST</sequence>
<dbReference type="AlphaFoldDB" id="A0A9X6TGA8"/>
<dbReference type="Proteomes" id="UP000220702">
    <property type="component" value="Unassembled WGS sequence"/>
</dbReference>
<dbReference type="Gene3D" id="2.60.120.40">
    <property type="match status" value="2"/>
</dbReference>
<organism evidence="1 2">
    <name type="scientific">Bacillus thuringiensis</name>
    <dbReference type="NCBI Taxonomy" id="1428"/>
    <lineage>
        <taxon>Bacteria</taxon>
        <taxon>Bacillati</taxon>
        <taxon>Bacillota</taxon>
        <taxon>Bacilli</taxon>
        <taxon>Bacillales</taxon>
        <taxon>Bacillaceae</taxon>
        <taxon>Bacillus</taxon>
        <taxon>Bacillus cereus group</taxon>
    </lineage>
</organism>
<dbReference type="RefSeq" id="WP_098902891.1">
    <property type="nucleotide sequence ID" value="NZ_NVNL01000127.1"/>
</dbReference>
<proteinExistence type="predicted"/>
<evidence type="ECO:0000313" key="2">
    <source>
        <dbReference type="Proteomes" id="UP000220702"/>
    </source>
</evidence>
<dbReference type="InterPro" id="IPR008983">
    <property type="entry name" value="Tumour_necrosis_fac-like_dom"/>
</dbReference>
<evidence type="ECO:0000313" key="1">
    <source>
        <dbReference type="EMBL" id="PEA85855.1"/>
    </source>
</evidence>